<evidence type="ECO:0000313" key="1">
    <source>
        <dbReference type="EMBL" id="QCW23872.1"/>
    </source>
</evidence>
<dbReference type="GO" id="GO:0006508">
    <property type="term" value="P:proteolysis"/>
    <property type="evidence" value="ECO:0007669"/>
    <property type="project" value="UniProtKB-KW"/>
</dbReference>
<dbReference type="GO" id="GO:0008233">
    <property type="term" value="F:peptidase activity"/>
    <property type="evidence" value="ECO:0007669"/>
    <property type="project" value="UniProtKB-KW"/>
</dbReference>
<keyword evidence="1" id="KW-0645">Protease</keyword>
<accession>A0A4Y5P1P5</accession>
<reference evidence="1 2" key="1">
    <citation type="submission" date="2019-04" db="EMBL/GenBank/DDBJ databases">
        <title>Complete genome sequence of Pantoea bacteriophage vB_PagS_AAS21.</title>
        <authorList>
            <person name="Truncaite L."/>
            <person name="Simoliuniene M."/>
            <person name="Zajanckauskaite A."/>
            <person name="Meskys R."/>
            <person name="Simoliunas E."/>
        </authorList>
    </citation>
    <scope>NUCLEOTIDE SEQUENCE [LARGE SCALE GENOMIC DNA]</scope>
</reference>
<protein>
    <submittedName>
        <fullName evidence="1">ATP-dependent Clp protease</fullName>
    </submittedName>
</protein>
<dbReference type="InterPro" id="IPR029045">
    <property type="entry name" value="ClpP/crotonase-like_dom_sf"/>
</dbReference>
<dbReference type="InterPro" id="IPR023562">
    <property type="entry name" value="ClpP/TepA"/>
</dbReference>
<dbReference type="SUPFAM" id="SSF52096">
    <property type="entry name" value="ClpP/crotonase"/>
    <property type="match status" value="1"/>
</dbReference>
<name>A0A4Y5P1P5_9CAUD</name>
<keyword evidence="2" id="KW-1185">Reference proteome</keyword>
<dbReference type="Gene3D" id="3.90.226.10">
    <property type="entry name" value="2-enoyl-CoA Hydratase, Chain A, domain 1"/>
    <property type="match status" value="1"/>
</dbReference>
<dbReference type="Proteomes" id="UP000308921">
    <property type="component" value="Segment"/>
</dbReference>
<gene>
    <name evidence="1" type="ORF">AAS21_gp134</name>
</gene>
<dbReference type="EMBL" id="MK770119">
    <property type="protein sequence ID" value="QCW23872.1"/>
    <property type="molecule type" value="Genomic_DNA"/>
</dbReference>
<proteinExistence type="predicted"/>
<organism evidence="1 2">
    <name type="scientific">Pantoea phage vB_PagS_AAS21</name>
    <dbReference type="NCBI Taxonomy" id="2575261"/>
    <lineage>
        <taxon>Viruses</taxon>
        <taxon>Duplodnaviria</taxon>
        <taxon>Heunggongvirae</taxon>
        <taxon>Uroviricota</taxon>
        <taxon>Caudoviricetes</taxon>
        <taxon>Demerecviridae</taxon>
        <taxon>Keyvirus</taxon>
        <taxon>Keyvirus AAS21</taxon>
    </lineage>
</organism>
<dbReference type="Pfam" id="PF00574">
    <property type="entry name" value="CLP_protease"/>
    <property type="match status" value="1"/>
</dbReference>
<evidence type="ECO:0000313" key="2">
    <source>
        <dbReference type="Proteomes" id="UP000308921"/>
    </source>
</evidence>
<keyword evidence="1" id="KW-0378">Hydrolase</keyword>
<sequence length="204" mass="22590">MESNVIARRKSNTGESEGYGTVSEIVVRKYTFHLDTELGPPENYRELSTILMNAGPDDEINLFLNGPGGYLSTCSQLVNLIQNSDALVTAHLMGPIASAHTFIFLACNSWVVYPHSSLMMHSYSGGVYEKGKEIVKSAIATQSFFEELVQEVYYPFLTEEEVDMIIDGKDIHMQAKEVSKRLTPLVAYRASLAGAAMEEPEVIN</sequence>